<reference evidence="4" key="1">
    <citation type="submission" date="2011-02" db="EMBL/GenBank/DDBJ databases">
        <title>Complete sequence of Spirochaeta sp. Buddy.</title>
        <authorList>
            <person name="Lucas S."/>
            <person name="Copeland A."/>
            <person name="Lapidus A."/>
            <person name="Cheng J.-F."/>
            <person name="Goodwin L."/>
            <person name="Pitluck S."/>
            <person name="Zeytun A."/>
            <person name="Detter J.C."/>
            <person name="Han C."/>
            <person name="Tapia R."/>
            <person name="Land M."/>
            <person name="Hauser L."/>
            <person name="Kyrpides N."/>
            <person name="Ivanova N."/>
            <person name="Mikhailova N."/>
            <person name="Pagani I."/>
            <person name="Ritalahti K.M."/>
            <person name="Loeffler F.E."/>
            <person name="Woyke T."/>
        </authorList>
    </citation>
    <scope>NUCLEOTIDE SEQUENCE [LARGE SCALE GENOMIC DNA]</scope>
    <source>
        <strain evidence="4">ATCC BAA-1886 / DSM 22777 / Buddy</strain>
    </source>
</reference>
<dbReference type="RefSeq" id="WP_013605909.1">
    <property type="nucleotide sequence ID" value="NC_015152.1"/>
</dbReference>
<evidence type="ECO:0000313" key="4">
    <source>
        <dbReference type="Proteomes" id="UP000008466"/>
    </source>
</evidence>
<proteinExistence type="predicted"/>
<dbReference type="InterPro" id="IPR039329">
    <property type="entry name" value="SIAE"/>
</dbReference>
<dbReference type="HOGENOM" id="CLU_015150_4_0_12"/>
<dbReference type="PANTHER" id="PTHR22901:SF0">
    <property type="entry name" value="SIALATE O-ACETYLESTERASE"/>
    <property type="match status" value="1"/>
</dbReference>
<dbReference type="KEGG" id="sbu:SpiBuddy_0216"/>
<dbReference type="Pfam" id="PF03629">
    <property type="entry name" value="SASA"/>
    <property type="match status" value="1"/>
</dbReference>
<sequence>MSALSVTTIFSNGMVLQRGKSIPVFGTCQTDELITITFDGSSYTCIPKQGKWKRYLPPHAEGGPLKLEIVQGDSTLTIEDVLVGDVWLVGGQSNMEFFVRFEKHYEETFALRNNPLIRMYTCPRIAYEGHTNLVYGSDYGYWFKPDDKALETFSSLGFWYATMLQESLSVPVGIVSCNWGGTSASTWVPQEALCESPLHVYLDDYAQAIQGIAREEIRKKSIDGWNFQLDPDHLVEWAKVMYGISREAQLKRMVDSKDDPIVPMGPWSKNRPGALFHTMLEPIVPYGIKGVLWYQGESDHHHASLYSALFSKLIAVWRNAWNEELPFLFVQLTSYDRWLTSNGDMYPEVRRQQEKVASQVPACWMVSCMDIGMQYDIHPKEKKELARRLFLLALDKVYNNPVLSESPEICTAHWEGNSSILSFKNCGSGLYTTDGDYSLFEILQKDRPIIIHSIEVADNQIRIQSNAEGFVKTMVNYACVPYGKVTMFNASGLPLKPFSISFA</sequence>
<dbReference type="InterPro" id="IPR005181">
    <property type="entry name" value="SASA"/>
</dbReference>
<dbReference type="SUPFAM" id="SSF52266">
    <property type="entry name" value="SGNH hydrolase"/>
    <property type="match status" value="1"/>
</dbReference>
<feature type="domain" description="Sialate O-acetylesterase" evidence="2">
    <location>
        <begin position="277"/>
        <end position="378"/>
    </location>
</feature>
<keyword evidence="1" id="KW-0378">Hydrolase</keyword>
<protein>
    <recommendedName>
        <fullName evidence="2">Sialate O-acetylesterase domain-containing protein</fullName>
    </recommendedName>
</protein>
<accession>F0RXK6</accession>
<evidence type="ECO:0000313" key="3">
    <source>
        <dbReference type="EMBL" id="ADY12056.1"/>
    </source>
</evidence>
<dbReference type="AlphaFoldDB" id="F0RXK6"/>
<dbReference type="GO" id="GO:0005975">
    <property type="term" value="P:carbohydrate metabolic process"/>
    <property type="evidence" value="ECO:0007669"/>
    <property type="project" value="TreeGrafter"/>
</dbReference>
<keyword evidence="4" id="KW-1185">Reference proteome</keyword>
<dbReference type="PANTHER" id="PTHR22901">
    <property type="entry name" value="SIALATE O-ACETYLESTERASE"/>
    <property type="match status" value="1"/>
</dbReference>
<dbReference type="Proteomes" id="UP000008466">
    <property type="component" value="Chromosome"/>
</dbReference>
<dbReference type="Gene3D" id="3.40.50.1110">
    <property type="entry name" value="SGNH hydrolase"/>
    <property type="match status" value="1"/>
</dbReference>
<dbReference type="EMBL" id="CP002541">
    <property type="protein sequence ID" value="ADY12056.1"/>
    <property type="molecule type" value="Genomic_DNA"/>
</dbReference>
<dbReference type="STRING" id="158189.SpiBuddy_0216"/>
<evidence type="ECO:0000259" key="2">
    <source>
        <dbReference type="Pfam" id="PF03629"/>
    </source>
</evidence>
<name>F0RXK6_SPHGB</name>
<dbReference type="InterPro" id="IPR036514">
    <property type="entry name" value="SGNH_hydro_sf"/>
</dbReference>
<evidence type="ECO:0000256" key="1">
    <source>
        <dbReference type="ARBA" id="ARBA00022801"/>
    </source>
</evidence>
<organism evidence="3 4">
    <name type="scientific">Sphaerochaeta globosa (strain ATCC BAA-1886 / DSM 22777 / Buddy)</name>
    <name type="common">Spirochaeta sp. (strain Buddy)</name>
    <dbReference type="NCBI Taxonomy" id="158189"/>
    <lineage>
        <taxon>Bacteria</taxon>
        <taxon>Pseudomonadati</taxon>
        <taxon>Spirochaetota</taxon>
        <taxon>Spirochaetia</taxon>
        <taxon>Spirochaetales</taxon>
        <taxon>Sphaerochaetaceae</taxon>
        <taxon>Sphaerochaeta</taxon>
    </lineage>
</organism>
<dbReference type="eggNOG" id="COG2755">
    <property type="taxonomic scope" value="Bacteria"/>
</dbReference>
<dbReference type="GO" id="GO:0001681">
    <property type="term" value="F:sialate O-acetylesterase activity"/>
    <property type="evidence" value="ECO:0007669"/>
    <property type="project" value="InterPro"/>
</dbReference>
<gene>
    <name evidence="3" type="ordered locus">SpiBuddy_0216</name>
</gene>